<feature type="compositionally biased region" description="Acidic residues" evidence="1">
    <location>
        <begin position="61"/>
        <end position="75"/>
    </location>
</feature>
<dbReference type="AlphaFoldDB" id="A0AAD6ZTY2"/>
<gene>
    <name evidence="2" type="ORF">DFH08DRAFT_963760</name>
</gene>
<evidence type="ECO:0000313" key="3">
    <source>
        <dbReference type="Proteomes" id="UP001218218"/>
    </source>
</evidence>
<keyword evidence="3" id="KW-1185">Reference proteome</keyword>
<feature type="compositionally biased region" description="Basic residues" evidence="1">
    <location>
        <begin position="127"/>
        <end position="140"/>
    </location>
</feature>
<organism evidence="2 3">
    <name type="scientific">Mycena albidolilacea</name>
    <dbReference type="NCBI Taxonomy" id="1033008"/>
    <lineage>
        <taxon>Eukaryota</taxon>
        <taxon>Fungi</taxon>
        <taxon>Dikarya</taxon>
        <taxon>Basidiomycota</taxon>
        <taxon>Agaricomycotina</taxon>
        <taxon>Agaricomycetes</taxon>
        <taxon>Agaricomycetidae</taxon>
        <taxon>Agaricales</taxon>
        <taxon>Marasmiineae</taxon>
        <taxon>Mycenaceae</taxon>
        <taxon>Mycena</taxon>
    </lineage>
</organism>
<accession>A0AAD6ZTY2</accession>
<reference evidence="2" key="1">
    <citation type="submission" date="2023-03" db="EMBL/GenBank/DDBJ databases">
        <title>Massive genome expansion in bonnet fungi (Mycena s.s.) driven by repeated elements and novel gene families across ecological guilds.</title>
        <authorList>
            <consortium name="Lawrence Berkeley National Laboratory"/>
            <person name="Harder C.B."/>
            <person name="Miyauchi S."/>
            <person name="Viragh M."/>
            <person name="Kuo A."/>
            <person name="Thoen E."/>
            <person name="Andreopoulos B."/>
            <person name="Lu D."/>
            <person name="Skrede I."/>
            <person name="Drula E."/>
            <person name="Henrissat B."/>
            <person name="Morin E."/>
            <person name="Kohler A."/>
            <person name="Barry K."/>
            <person name="LaButti K."/>
            <person name="Morin E."/>
            <person name="Salamov A."/>
            <person name="Lipzen A."/>
            <person name="Mereny Z."/>
            <person name="Hegedus B."/>
            <person name="Baldrian P."/>
            <person name="Stursova M."/>
            <person name="Weitz H."/>
            <person name="Taylor A."/>
            <person name="Grigoriev I.V."/>
            <person name="Nagy L.G."/>
            <person name="Martin F."/>
            <person name="Kauserud H."/>
        </authorList>
    </citation>
    <scope>NUCLEOTIDE SEQUENCE</scope>
    <source>
        <strain evidence="2">CBHHK002</strain>
    </source>
</reference>
<name>A0AAD6ZTY2_9AGAR</name>
<feature type="compositionally biased region" description="Acidic residues" evidence="1">
    <location>
        <begin position="83"/>
        <end position="122"/>
    </location>
</feature>
<feature type="region of interest" description="Disordered" evidence="1">
    <location>
        <begin position="1"/>
        <end position="140"/>
    </location>
</feature>
<evidence type="ECO:0000313" key="2">
    <source>
        <dbReference type="EMBL" id="KAJ7339708.1"/>
    </source>
</evidence>
<comment type="caution">
    <text evidence="2">The sequence shown here is derived from an EMBL/GenBank/DDBJ whole genome shotgun (WGS) entry which is preliminary data.</text>
</comment>
<protein>
    <submittedName>
        <fullName evidence="2">Uncharacterized protein</fullName>
    </submittedName>
</protein>
<evidence type="ECO:0000256" key="1">
    <source>
        <dbReference type="SAM" id="MobiDB-lite"/>
    </source>
</evidence>
<dbReference type="EMBL" id="JARIHO010000027">
    <property type="protein sequence ID" value="KAJ7339708.1"/>
    <property type="molecule type" value="Genomic_DNA"/>
</dbReference>
<dbReference type="Proteomes" id="UP001218218">
    <property type="component" value="Unassembled WGS sequence"/>
</dbReference>
<sequence length="440" mass="49659">MAPWSESKWAGATGVGRPHRDRWRQHAADASRQTLSLPILPNPASRKISTSIATLAAQDELGSDDEMGLDPDANMDVDRTLVEEVEGDDEVEDEDDDQEQEEDDDEEQEEEEEPEDEEDDEVVVVPQKRKRGASAKKSCNKRPVPREIEYKISVYTAQQMKKSKSPRGPPIIQVVNLFSNKSWSRLKSHILTKINTALIPVHVNFFDYTITFTVPRQVSDPMYLADVEHYDYLVKKALLIQKNPVVKIVVEPKENSSVTDKENDTDAAATKFKSKTGSKTKVRNARDILPANVALKERIGELRERWKCSLPGGPCGSEHCFSWGAAWLKGTHFADIDTPPNNELFDRVGAAARGAKSRLLQRRLDLKEQAAAKNLSIEDFCSLYDLDTDICYRFKEHKFKRSIAFKFVDVSELKEMGFLRGEIAELKVAIGVWSQSPVVQ</sequence>
<proteinExistence type="predicted"/>